<sequence>MSLTYTIIPEYGLVYVRYVGTARLAETMEVFGRYAQDPAYRPGQKQLVDLSGITDYERDFLEMVKLQARKAEAMSTNGAQSLAVYHAPTPVSLEMARLVARSWEGLEKVVVRVAQSEDQALEMLGVPGARFADLPMKDA</sequence>
<organism evidence="1 2">
    <name type="scientific">Primorskyibacter flagellatus</name>
    <dbReference type="NCBI Taxonomy" id="1387277"/>
    <lineage>
        <taxon>Bacteria</taxon>
        <taxon>Pseudomonadati</taxon>
        <taxon>Pseudomonadota</taxon>
        <taxon>Alphaproteobacteria</taxon>
        <taxon>Rhodobacterales</taxon>
        <taxon>Roseobacteraceae</taxon>
        <taxon>Primorskyibacter</taxon>
    </lineage>
</organism>
<keyword evidence="2" id="KW-1185">Reference proteome</keyword>
<dbReference type="Proteomes" id="UP000612855">
    <property type="component" value="Unassembled WGS sequence"/>
</dbReference>
<gene>
    <name evidence="1" type="ORF">GCM10011360_15780</name>
</gene>
<comment type="caution">
    <text evidence="1">The sequence shown here is derived from an EMBL/GenBank/DDBJ whole genome shotgun (WGS) entry which is preliminary data.</text>
</comment>
<reference evidence="2" key="1">
    <citation type="journal article" date="2019" name="Int. J. Syst. Evol. Microbiol.">
        <title>The Global Catalogue of Microorganisms (GCM) 10K type strain sequencing project: providing services to taxonomists for standard genome sequencing and annotation.</title>
        <authorList>
            <consortium name="The Broad Institute Genomics Platform"/>
            <consortium name="The Broad Institute Genome Sequencing Center for Infectious Disease"/>
            <person name="Wu L."/>
            <person name="Ma J."/>
        </authorList>
    </citation>
    <scope>NUCLEOTIDE SEQUENCE [LARGE SCALE GENOMIC DNA]</scope>
    <source>
        <strain evidence="2">CGMCC 1.12664</strain>
    </source>
</reference>
<name>A0A917A7F9_9RHOB</name>
<accession>A0A917A7F9</accession>
<evidence type="ECO:0000313" key="2">
    <source>
        <dbReference type="Proteomes" id="UP000612855"/>
    </source>
</evidence>
<dbReference type="EMBL" id="BMFJ01000001">
    <property type="protein sequence ID" value="GGE28444.1"/>
    <property type="molecule type" value="Genomic_DNA"/>
</dbReference>
<evidence type="ECO:0000313" key="1">
    <source>
        <dbReference type="EMBL" id="GGE28444.1"/>
    </source>
</evidence>
<dbReference type="AlphaFoldDB" id="A0A917A7F9"/>
<protein>
    <submittedName>
        <fullName evidence="1">Uncharacterized protein</fullName>
    </submittedName>
</protein>
<dbReference type="RefSeq" id="WP_188477110.1">
    <property type="nucleotide sequence ID" value="NZ_BMFJ01000001.1"/>
</dbReference>
<proteinExistence type="predicted"/>